<dbReference type="PANTHER" id="PTHR30309">
    <property type="entry name" value="INNER MEMBRANE PROTEIN YGIH"/>
    <property type="match status" value="1"/>
</dbReference>
<dbReference type="Proteomes" id="UP000251002">
    <property type="component" value="Unassembled WGS sequence"/>
</dbReference>
<dbReference type="InterPro" id="IPR003811">
    <property type="entry name" value="G3P_acylTferase_PlsY"/>
</dbReference>
<comment type="caution">
    <text evidence="11">The sequence shown here is derived from an EMBL/GenBank/DDBJ whole genome shotgun (WGS) entry which is preliminary data.</text>
</comment>
<keyword evidence="6 10" id="KW-0443">Lipid metabolism</keyword>
<dbReference type="GO" id="GO:0005886">
    <property type="term" value="C:plasma membrane"/>
    <property type="evidence" value="ECO:0007669"/>
    <property type="project" value="UniProtKB-SubCell"/>
</dbReference>
<dbReference type="GO" id="GO:0008654">
    <property type="term" value="P:phospholipid biosynthetic process"/>
    <property type="evidence" value="ECO:0007669"/>
    <property type="project" value="UniProtKB-UniRule"/>
</dbReference>
<keyword evidence="11" id="KW-0012">Acyltransferase</keyword>
<keyword evidence="8 10" id="KW-0594">Phospholipid biosynthesis</keyword>
<evidence type="ECO:0000256" key="3">
    <source>
        <dbReference type="ARBA" id="ARBA00022679"/>
    </source>
</evidence>
<evidence type="ECO:0000313" key="11">
    <source>
        <dbReference type="EMBL" id="RAZ80862.1"/>
    </source>
</evidence>
<evidence type="ECO:0000256" key="4">
    <source>
        <dbReference type="ARBA" id="ARBA00022692"/>
    </source>
</evidence>
<dbReference type="GO" id="GO:0043772">
    <property type="term" value="F:acyl-phosphate glycerol-3-phosphate acyltransferase activity"/>
    <property type="evidence" value="ECO:0007669"/>
    <property type="project" value="UniProtKB-UniRule"/>
</dbReference>
<dbReference type="EMBL" id="QLZR01000001">
    <property type="protein sequence ID" value="RAZ80862.1"/>
    <property type="molecule type" value="Genomic_DNA"/>
</dbReference>
<feature type="transmembrane region" description="Helical" evidence="10">
    <location>
        <begin position="6"/>
        <end position="23"/>
    </location>
</feature>
<evidence type="ECO:0000256" key="7">
    <source>
        <dbReference type="ARBA" id="ARBA00023136"/>
    </source>
</evidence>
<dbReference type="UniPathway" id="UPA00085"/>
<evidence type="ECO:0000256" key="5">
    <source>
        <dbReference type="ARBA" id="ARBA00022989"/>
    </source>
</evidence>
<accession>A0A365L625</accession>
<comment type="pathway">
    <text evidence="10">Lipid metabolism; phospholipid metabolism.</text>
</comment>
<feature type="transmembrane region" description="Helical" evidence="10">
    <location>
        <begin position="107"/>
        <end position="131"/>
    </location>
</feature>
<keyword evidence="7 10" id="KW-0472">Membrane</keyword>
<evidence type="ECO:0000256" key="9">
    <source>
        <dbReference type="ARBA" id="ARBA00023264"/>
    </source>
</evidence>
<dbReference type="Pfam" id="PF02660">
    <property type="entry name" value="G3P_acyltransf"/>
    <property type="match status" value="1"/>
</dbReference>
<organism evidence="11 12">
    <name type="scientific">Planococcus halotolerans</name>
    <dbReference type="NCBI Taxonomy" id="2233542"/>
    <lineage>
        <taxon>Bacteria</taxon>
        <taxon>Bacillati</taxon>
        <taxon>Bacillota</taxon>
        <taxon>Bacilli</taxon>
        <taxon>Bacillales</taxon>
        <taxon>Caryophanaceae</taxon>
        <taxon>Planococcus</taxon>
    </lineage>
</organism>
<dbReference type="HAMAP" id="MF_01043">
    <property type="entry name" value="PlsY"/>
    <property type="match status" value="1"/>
</dbReference>
<comment type="catalytic activity">
    <reaction evidence="10">
        <text>an acyl phosphate + sn-glycerol 3-phosphate = a 1-acyl-sn-glycero-3-phosphate + phosphate</text>
        <dbReference type="Rhea" id="RHEA:34075"/>
        <dbReference type="ChEBI" id="CHEBI:43474"/>
        <dbReference type="ChEBI" id="CHEBI:57597"/>
        <dbReference type="ChEBI" id="CHEBI:57970"/>
        <dbReference type="ChEBI" id="CHEBI:59918"/>
        <dbReference type="EC" id="2.3.1.275"/>
    </reaction>
</comment>
<comment type="similarity">
    <text evidence="10">Belongs to the PlsY family.</text>
</comment>
<keyword evidence="12" id="KW-1185">Reference proteome</keyword>
<proteinExistence type="inferred from homology"/>
<dbReference type="PANTHER" id="PTHR30309:SF0">
    <property type="entry name" value="GLYCEROL-3-PHOSPHATE ACYLTRANSFERASE-RELATED"/>
    <property type="match status" value="1"/>
</dbReference>
<evidence type="ECO:0000256" key="1">
    <source>
        <dbReference type="ARBA" id="ARBA00022475"/>
    </source>
</evidence>
<feature type="transmembrane region" description="Helical" evidence="10">
    <location>
        <begin position="75"/>
        <end position="95"/>
    </location>
</feature>
<evidence type="ECO:0000256" key="10">
    <source>
        <dbReference type="HAMAP-Rule" id="MF_01043"/>
    </source>
</evidence>
<dbReference type="EC" id="2.3.1.275" evidence="10"/>
<keyword evidence="2 10" id="KW-0444">Lipid biosynthesis</keyword>
<dbReference type="SMART" id="SM01207">
    <property type="entry name" value="G3P_acyltransf"/>
    <property type="match status" value="1"/>
</dbReference>
<protein>
    <recommendedName>
        <fullName evidence="10">Glycerol-3-phosphate acyltransferase</fullName>
    </recommendedName>
    <alternativeName>
        <fullName evidence="10">Acyl-PO4 G3P acyltransferase</fullName>
    </alternativeName>
    <alternativeName>
        <fullName evidence="10">Acyl-phosphate--glycerol-3-phosphate acyltransferase</fullName>
    </alternativeName>
    <alternativeName>
        <fullName evidence="10">G3P acyltransferase</fullName>
        <shortName evidence="10">GPAT</shortName>
        <ecNumber evidence="10">2.3.1.275</ecNumber>
    </alternativeName>
    <alternativeName>
        <fullName evidence="10">Lysophosphatidic acid synthase</fullName>
        <shortName evidence="10">LPA synthase</shortName>
    </alternativeName>
</protein>
<keyword evidence="1 10" id="KW-1003">Cell membrane</keyword>
<reference evidence="11 12" key="1">
    <citation type="submission" date="2018-06" db="EMBL/GenBank/DDBJ databases">
        <title>The draft genome sequences of strains SCU63 and S1.</title>
        <authorList>
            <person name="Gan L."/>
        </authorList>
    </citation>
    <scope>NUCLEOTIDE SEQUENCE [LARGE SCALE GENOMIC DNA]</scope>
    <source>
        <strain evidence="11 12">SCU63</strain>
    </source>
</reference>
<feature type="transmembrane region" description="Helical" evidence="10">
    <location>
        <begin position="143"/>
        <end position="171"/>
    </location>
</feature>
<dbReference type="RefSeq" id="WP_112221289.1">
    <property type="nucleotide sequence ID" value="NZ_CP196859.1"/>
</dbReference>
<comment type="function">
    <text evidence="10">Catalyzes the transfer of an acyl group from acyl-phosphate (acyl-PO(4)) to glycerol-3-phosphate (G3P) to form lysophosphatidic acid (LPA). This enzyme utilizes acyl-phosphate as fatty acyl donor, but not acyl-CoA or acyl-ACP.</text>
</comment>
<comment type="subunit">
    <text evidence="10">Probably interacts with PlsX.</text>
</comment>
<name>A0A365L625_9BACL</name>
<dbReference type="AlphaFoldDB" id="A0A365L625"/>
<evidence type="ECO:0000256" key="8">
    <source>
        <dbReference type="ARBA" id="ARBA00023209"/>
    </source>
</evidence>
<evidence type="ECO:0000256" key="6">
    <source>
        <dbReference type="ARBA" id="ARBA00023098"/>
    </source>
</evidence>
<comment type="subcellular location">
    <subcellularLocation>
        <location evidence="10">Cell membrane</location>
        <topology evidence="10">Multi-pass membrane protein</topology>
    </subcellularLocation>
</comment>
<keyword evidence="9 10" id="KW-1208">Phospholipid metabolism</keyword>
<evidence type="ECO:0000256" key="2">
    <source>
        <dbReference type="ARBA" id="ARBA00022516"/>
    </source>
</evidence>
<keyword evidence="4 10" id="KW-0812">Transmembrane</keyword>
<sequence length="188" mass="20934">MLFYFLFSYLFGTLMTAWLIGKWKGVDLSKERSGNLGARNAGAVIGKSAFLLTFLGDAGKGALVVFAGFYFNFPLWAVAIAGLLAVLGHLFPFWLRGRGGKGISVFLGVTFFLTPELFLAMFVMFIAFYPFFKSATLCMLSAFTAFIVLAAVLHVIPVVWPLILAIIIIVYKHRFDIEQSYIRRFGNT</sequence>
<gene>
    <name evidence="10" type="primary">plsY</name>
    <name evidence="11" type="ORF">DP120_00800</name>
</gene>
<keyword evidence="3 10" id="KW-0808">Transferase</keyword>
<keyword evidence="5 10" id="KW-1133">Transmembrane helix</keyword>
<evidence type="ECO:0000313" key="12">
    <source>
        <dbReference type="Proteomes" id="UP000251002"/>
    </source>
</evidence>